<dbReference type="InterPro" id="IPR017900">
    <property type="entry name" value="4Fe4S_Fe_S_CS"/>
</dbReference>
<dbReference type="Gene3D" id="3.30.70.20">
    <property type="match status" value="1"/>
</dbReference>
<name>W0SIV0_9PROT</name>
<evidence type="ECO:0000256" key="3">
    <source>
        <dbReference type="ARBA" id="ARBA00023004"/>
    </source>
</evidence>
<dbReference type="NCBIfam" id="TIGR02060">
    <property type="entry name" value="aprB"/>
    <property type="match status" value="1"/>
</dbReference>
<keyword evidence="2" id="KW-0479">Metal-binding</keyword>
<dbReference type="OrthoDB" id="9800445at2"/>
<proteinExistence type="predicted"/>
<dbReference type="InterPro" id="IPR017896">
    <property type="entry name" value="4Fe4S_Fe-S-bd"/>
</dbReference>
<dbReference type="PROSITE" id="PS00198">
    <property type="entry name" value="4FE4S_FER_1"/>
    <property type="match status" value="1"/>
</dbReference>
<reference evidence="6 7" key="1">
    <citation type="journal article" date="2014" name="Syst. Appl. Microbiol.">
        <title>Complete genomes of freshwater sulfur oxidizers Sulfuricella denitrificans skB26 and Sulfuritalea hydrogenivorans sk43H: genetic insights into the sulfur oxidation pathway of betaproteobacteria.</title>
        <authorList>
            <person name="Watanabe T."/>
            <person name="Kojima H."/>
            <person name="Fukui M."/>
        </authorList>
    </citation>
    <scope>NUCLEOTIDE SEQUENCE [LARGE SCALE GENOMIC DNA]</scope>
    <source>
        <strain evidence="6">DSM22779</strain>
    </source>
</reference>
<evidence type="ECO:0000313" key="7">
    <source>
        <dbReference type="Proteomes" id="UP000031637"/>
    </source>
</evidence>
<dbReference type="KEGG" id="shd:SUTH_02772"/>
<dbReference type="Gene3D" id="6.20.260.10">
    <property type="entry name" value="Adenylylsulphate reductase, beta subunit, C-terminal domain"/>
    <property type="match status" value="1"/>
</dbReference>
<organism evidence="6 7">
    <name type="scientific">Sulfuritalea hydrogenivorans sk43H</name>
    <dbReference type="NCBI Taxonomy" id="1223802"/>
    <lineage>
        <taxon>Bacteria</taxon>
        <taxon>Pseudomonadati</taxon>
        <taxon>Pseudomonadota</taxon>
        <taxon>Betaproteobacteria</taxon>
        <taxon>Nitrosomonadales</taxon>
        <taxon>Sterolibacteriaceae</taxon>
        <taxon>Sulfuritalea</taxon>
    </lineage>
</organism>
<feature type="domain" description="4Fe-4S ferredoxin-type" evidence="5">
    <location>
        <begin position="44"/>
        <end position="73"/>
    </location>
</feature>
<evidence type="ECO:0000256" key="1">
    <source>
        <dbReference type="ARBA" id="ARBA00022485"/>
    </source>
</evidence>
<dbReference type="PANTHER" id="PTHR43687:SF1">
    <property type="entry name" value="FERREDOXIN III"/>
    <property type="match status" value="1"/>
</dbReference>
<evidence type="ECO:0000256" key="2">
    <source>
        <dbReference type="ARBA" id="ARBA00022723"/>
    </source>
</evidence>
<dbReference type="PROSITE" id="PS51379">
    <property type="entry name" value="4FE4S_FER_2"/>
    <property type="match status" value="2"/>
</dbReference>
<dbReference type="RefSeq" id="WP_041100039.1">
    <property type="nucleotide sequence ID" value="NZ_AP012547.1"/>
</dbReference>
<dbReference type="InterPro" id="IPR038465">
    <property type="entry name" value="APS_reduc_Bsu_C_sf"/>
</dbReference>
<dbReference type="InterPro" id="IPR011802">
    <property type="entry name" value="AprB"/>
</dbReference>
<dbReference type="Pfam" id="PF12139">
    <property type="entry name" value="APS-reductase_C"/>
    <property type="match status" value="1"/>
</dbReference>
<dbReference type="STRING" id="1223802.SUTH_02772"/>
<dbReference type="GO" id="GO:0046872">
    <property type="term" value="F:metal ion binding"/>
    <property type="evidence" value="ECO:0007669"/>
    <property type="project" value="UniProtKB-KW"/>
</dbReference>
<dbReference type="Pfam" id="PF12838">
    <property type="entry name" value="Fer4_7"/>
    <property type="match status" value="1"/>
</dbReference>
<dbReference type="InterPro" id="IPR022738">
    <property type="entry name" value="AprB_C"/>
</dbReference>
<dbReference type="PANTHER" id="PTHR43687">
    <property type="entry name" value="ADENYLYLSULFATE REDUCTASE, BETA SUBUNIT"/>
    <property type="match status" value="1"/>
</dbReference>
<accession>W0SIV0</accession>
<evidence type="ECO:0000259" key="5">
    <source>
        <dbReference type="PROSITE" id="PS51379"/>
    </source>
</evidence>
<evidence type="ECO:0000256" key="4">
    <source>
        <dbReference type="ARBA" id="ARBA00023014"/>
    </source>
</evidence>
<keyword evidence="3" id="KW-0408">Iron</keyword>
<feature type="domain" description="4Fe-4S ferredoxin-type" evidence="5">
    <location>
        <begin position="1"/>
        <end position="35"/>
    </location>
</feature>
<sequence length="157" mass="17454">MPTFVRTEKCDGCKGQDKTACMYICPHNLMKLDKDGSETGHAMKAFNQEPEQCWECYSCVKICPQGAIECRHYADIVPLGGSVQPLRGSDSIMWTIKFRNGTLKRFKFPIRTTAEGSIDCYGGKPMPKMSEITADGVYTRAVMGGFRAGNPAELIRK</sequence>
<dbReference type="InterPro" id="IPR050572">
    <property type="entry name" value="Fe-S_Ferredoxin"/>
</dbReference>
<dbReference type="HOGENOM" id="CLU_142910_0_0_4"/>
<dbReference type="AlphaFoldDB" id="W0SIV0"/>
<keyword evidence="4" id="KW-0411">Iron-sulfur</keyword>
<dbReference type="Proteomes" id="UP000031637">
    <property type="component" value="Chromosome"/>
</dbReference>
<protein>
    <submittedName>
        <fullName evidence="6">Adenylylsulfate reductase subunit beta</fullName>
    </submittedName>
</protein>
<evidence type="ECO:0000313" key="6">
    <source>
        <dbReference type="EMBL" id="BAO30551.1"/>
    </source>
</evidence>
<gene>
    <name evidence="6" type="primary">aprB</name>
    <name evidence="6" type="ORF">SUTH_02772</name>
</gene>
<dbReference type="GO" id="GO:0051539">
    <property type="term" value="F:4 iron, 4 sulfur cluster binding"/>
    <property type="evidence" value="ECO:0007669"/>
    <property type="project" value="UniProtKB-KW"/>
</dbReference>
<keyword evidence="1" id="KW-0004">4Fe-4S</keyword>
<keyword evidence="7" id="KW-1185">Reference proteome</keyword>
<dbReference type="SUPFAM" id="SSF54862">
    <property type="entry name" value="4Fe-4S ferredoxins"/>
    <property type="match status" value="1"/>
</dbReference>
<dbReference type="EMBL" id="AP012547">
    <property type="protein sequence ID" value="BAO30551.1"/>
    <property type="molecule type" value="Genomic_DNA"/>
</dbReference>